<comment type="caution">
    <text evidence="2">The sequence shown here is derived from an EMBL/GenBank/DDBJ whole genome shotgun (WGS) entry which is preliminary data.</text>
</comment>
<protein>
    <submittedName>
        <fullName evidence="2">Uncharacterized protein</fullName>
    </submittedName>
</protein>
<evidence type="ECO:0000313" key="2">
    <source>
        <dbReference type="EMBL" id="KAG8194157.1"/>
    </source>
</evidence>
<evidence type="ECO:0000313" key="3">
    <source>
        <dbReference type="Proteomes" id="UP000827092"/>
    </source>
</evidence>
<feature type="compositionally biased region" description="Basic and acidic residues" evidence="1">
    <location>
        <begin position="275"/>
        <end position="312"/>
    </location>
</feature>
<keyword evidence="3" id="KW-1185">Reference proteome</keyword>
<dbReference type="Proteomes" id="UP000827092">
    <property type="component" value="Unassembled WGS sequence"/>
</dbReference>
<feature type="region of interest" description="Disordered" evidence="1">
    <location>
        <begin position="254"/>
        <end position="336"/>
    </location>
</feature>
<sequence length="490" mass="56648">MDHPTSKGLTWERRVRKKKHISKFTDKDLIEWRVSQNFRLKALEEWALSRSEARKLAEESPYDFDDLLDDDESRQLEDMFNILDTQKQSKKEVGALEKELHTKRPFKLKDERKEDWTESYSDDSEQSGDEAEDRFCEILEIEEEPDLEIEDLNYKEAIGEQTRRDQEEFIPTHIFSPYKEIPKYRRPIFEIMEKIEDMTEWYDHCHEAIGEGREFKIEHHPPTIMIASPENEIEPFNLEPEAKRSVEKVIKTSIENIRGENHEKSAHDDEDEDHETSMHDEKGHERPAQGEKDSESLAHDDHKKPIHDKEDLSSESQVSKNATEPDSEDFMGKHGASEIGSNIKSIISKARNSVFDIVPEKFSEEDTTKDPGKPAEDLESVLRIESMSKGRINVRGRKSSSQKDMLEGKVKSMIFMAKNSYSDKLNESLKNKEKKSAVKDGTQTIISEAKSSAENLARVVSPESVSTDSLEYVLRQESVSKTKIDKTNAK</sequence>
<accession>A0AAV6VBW8</accession>
<feature type="compositionally biased region" description="Polar residues" evidence="1">
    <location>
        <begin position="314"/>
        <end position="324"/>
    </location>
</feature>
<evidence type="ECO:0000256" key="1">
    <source>
        <dbReference type="SAM" id="MobiDB-lite"/>
    </source>
</evidence>
<dbReference type="AlphaFoldDB" id="A0AAV6VBW8"/>
<reference evidence="2 3" key="1">
    <citation type="journal article" date="2022" name="Nat. Ecol. Evol.">
        <title>A masculinizing supergene underlies an exaggerated male reproductive morph in a spider.</title>
        <authorList>
            <person name="Hendrickx F."/>
            <person name="De Corte Z."/>
            <person name="Sonet G."/>
            <person name="Van Belleghem S.M."/>
            <person name="Kostlbacher S."/>
            <person name="Vangestel C."/>
        </authorList>
    </citation>
    <scope>NUCLEOTIDE SEQUENCE [LARGE SCALE GENOMIC DNA]</scope>
    <source>
        <strain evidence="2">W744_W776</strain>
    </source>
</reference>
<proteinExistence type="predicted"/>
<gene>
    <name evidence="2" type="ORF">JTE90_002364</name>
</gene>
<name>A0AAV6VBW8_9ARAC</name>
<feature type="compositionally biased region" description="Basic and acidic residues" evidence="1">
    <location>
        <begin position="257"/>
        <end position="267"/>
    </location>
</feature>
<organism evidence="2 3">
    <name type="scientific">Oedothorax gibbosus</name>
    <dbReference type="NCBI Taxonomy" id="931172"/>
    <lineage>
        <taxon>Eukaryota</taxon>
        <taxon>Metazoa</taxon>
        <taxon>Ecdysozoa</taxon>
        <taxon>Arthropoda</taxon>
        <taxon>Chelicerata</taxon>
        <taxon>Arachnida</taxon>
        <taxon>Araneae</taxon>
        <taxon>Araneomorphae</taxon>
        <taxon>Entelegynae</taxon>
        <taxon>Araneoidea</taxon>
        <taxon>Linyphiidae</taxon>
        <taxon>Erigoninae</taxon>
        <taxon>Oedothorax</taxon>
    </lineage>
</organism>
<dbReference type="EMBL" id="JAFNEN010000107">
    <property type="protein sequence ID" value="KAG8194157.1"/>
    <property type="molecule type" value="Genomic_DNA"/>
</dbReference>